<dbReference type="InterPro" id="IPR036126">
    <property type="entry name" value="TBCA_sf"/>
</dbReference>
<gene>
    <name evidence="5" type="ORF">AKO1_011858</name>
</gene>
<dbReference type="GO" id="GO:0005829">
    <property type="term" value="C:cytosol"/>
    <property type="evidence" value="ECO:0007669"/>
    <property type="project" value="TreeGrafter"/>
</dbReference>
<comment type="similarity">
    <text evidence="1 3">Belongs to the TBCA family.</text>
</comment>
<proteinExistence type="inferred from homology"/>
<dbReference type="Pfam" id="PF02970">
    <property type="entry name" value="TBCA"/>
    <property type="match status" value="1"/>
</dbReference>
<dbReference type="GO" id="GO:0048487">
    <property type="term" value="F:beta-tubulin binding"/>
    <property type="evidence" value="ECO:0007669"/>
    <property type="project" value="InterPro"/>
</dbReference>
<keyword evidence="3" id="KW-0493">Microtubule</keyword>
<protein>
    <recommendedName>
        <fullName evidence="3">Tubulin-specific chaperone A</fullName>
    </recommendedName>
</protein>
<accession>A0AAW2Z3C8</accession>
<dbReference type="GO" id="GO:0007023">
    <property type="term" value="P:post-chaperonin tubulin folding pathway"/>
    <property type="evidence" value="ECO:0007669"/>
    <property type="project" value="UniProtKB-UniRule"/>
</dbReference>
<comment type="subunit">
    <text evidence="3">Supercomplex made of cofactors A to E. Cofactors A and D function by capturing and stabilizing tubulin in a quasi-native conformation. Cofactor E binds to the cofactor D-tubulin complex; interaction with cofactor C then causes the release of tubulin polypeptides that are committed to the native state.</text>
</comment>
<dbReference type="GO" id="GO:0007021">
    <property type="term" value="P:tubulin complex assembly"/>
    <property type="evidence" value="ECO:0007669"/>
    <property type="project" value="UniProtKB-UniRule"/>
</dbReference>
<keyword evidence="3" id="KW-0206">Cytoskeleton</keyword>
<comment type="subcellular location">
    <subcellularLocation>
        <location evidence="3">Cytoplasm</location>
        <location evidence="3">Cytoskeleton</location>
    </subcellularLocation>
</comment>
<dbReference type="PANTHER" id="PTHR21500">
    <property type="entry name" value="TUBULIN-SPECIFIC CHAPERONE A"/>
    <property type="match status" value="1"/>
</dbReference>
<keyword evidence="2 3" id="KW-0143">Chaperone</keyword>
<feature type="coiled-coil region" evidence="4">
    <location>
        <begin position="15"/>
        <end position="97"/>
    </location>
</feature>
<dbReference type="PANTHER" id="PTHR21500:SF0">
    <property type="entry name" value="TUBULIN-SPECIFIC CHAPERONE A"/>
    <property type="match status" value="1"/>
</dbReference>
<comment type="caution">
    <text evidence="5">The sequence shown here is derived from an EMBL/GenBank/DDBJ whole genome shotgun (WGS) entry which is preliminary data.</text>
</comment>
<evidence type="ECO:0000313" key="5">
    <source>
        <dbReference type="EMBL" id="KAL0483865.1"/>
    </source>
</evidence>
<organism evidence="5 6">
    <name type="scientific">Acrasis kona</name>
    <dbReference type="NCBI Taxonomy" id="1008807"/>
    <lineage>
        <taxon>Eukaryota</taxon>
        <taxon>Discoba</taxon>
        <taxon>Heterolobosea</taxon>
        <taxon>Tetramitia</taxon>
        <taxon>Eutetramitia</taxon>
        <taxon>Acrasidae</taxon>
        <taxon>Acrasis</taxon>
    </lineage>
</organism>
<evidence type="ECO:0000256" key="3">
    <source>
        <dbReference type="RuleBase" id="RU364030"/>
    </source>
</evidence>
<dbReference type="GO" id="GO:0005874">
    <property type="term" value="C:microtubule"/>
    <property type="evidence" value="ECO:0007669"/>
    <property type="project" value="UniProtKB-KW"/>
</dbReference>
<dbReference type="AlphaFoldDB" id="A0AAW2Z3C8"/>
<evidence type="ECO:0000313" key="6">
    <source>
        <dbReference type="Proteomes" id="UP001431209"/>
    </source>
</evidence>
<dbReference type="InterPro" id="IPR004226">
    <property type="entry name" value="TBCA"/>
</dbReference>
<reference evidence="5 6" key="1">
    <citation type="submission" date="2024-03" db="EMBL/GenBank/DDBJ databases">
        <title>The Acrasis kona genome and developmental transcriptomes reveal deep origins of eukaryotic multicellular pathways.</title>
        <authorList>
            <person name="Sheikh S."/>
            <person name="Fu C.-J."/>
            <person name="Brown M.W."/>
            <person name="Baldauf S.L."/>
        </authorList>
    </citation>
    <scope>NUCLEOTIDE SEQUENCE [LARGE SCALE GENOMIC DNA]</scope>
    <source>
        <strain evidence="5 6">ATCC MYA-3509</strain>
    </source>
</reference>
<sequence>MSDVKRQLKLKSAAAKRLLKEFQSYQQEETREKQRLEKLISEKADETSIKQQKNVISETSQMIPYCKKKLEQAVEDLNNTKDKCTEAESDLEELNEANDVLLLIEDANVFVKKNVGSADDV</sequence>
<dbReference type="EMBL" id="JAOPGA020000997">
    <property type="protein sequence ID" value="KAL0483865.1"/>
    <property type="molecule type" value="Genomic_DNA"/>
</dbReference>
<evidence type="ECO:0000256" key="4">
    <source>
        <dbReference type="SAM" id="Coils"/>
    </source>
</evidence>
<evidence type="ECO:0000256" key="1">
    <source>
        <dbReference type="ARBA" id="ARBA00006806"/>
    </source>
</evidence>
<keyword evidence="3" id="KW-0963">Cytoplasm</keyword>
<dbReference type="Gene3D" id="1.20.58.90">
    <property type="match status" value="1"/>
</dbReference>
<keyword evidence="4" id="KW-0175">Coiled coil</keyword>
<dbReference type="Proteomes" id="UP001431209">
    <property type="component" value="Unassembled WGS sequence"/>
</dbReference>
<dbReference type="SUPFAM" id="SSF46988">
    <property type="entry name" value="Tubulin chaperone cofactor A"/>
    <property type="match status" value="1"/>
</dbReference>
<keyword evidence="6" id="KW-1185">Reference proteome</keyword>
<evidence type="ECO:0000256" key="2">
    <source>
        <dbReference type="ARBA" id="ARBA00023186"/>
    </source>
</evidence>
<name>A0AAW2Z3C8_9EUKA</name>